<keyword evidence="2 4" id="KW-0378">Hydrolase</keyword>
<dbReference type="OrthoDB" id="5850839at2759"/>
<dbReference type="Gene3D" id="3.20.20.140">
    <property type="entry name" value="Metal-dependent hydrolases"/>
    <property type="match status" value="1"/>
</dbReference>
<dbReference type="SUPFAM" id="SSF51556">
    <property type="entry name" value="Metallo-dependent hydrolases"/>
    <property type="match status" value="1"/>
</dbReference>
<comment type="similarity">
    <text evidence="1">Belongs to the metallo-dependent hydrolases superfamily. TatD-type hydrolase family.</text>
</comment>
<reference evidence="4" key="1">
    <citation type="submission" date="2018-11" db="EMBL/GenBank/DDBJ databases">
        <authorList>
            <person name="Alioto T."/>
            <person name="Alioto T."/>
        </authorList>
    </citation>
    <scope>NUCLEOTIDE SEQUENCE</scope>
</reference>
<dbReference type="EC" id="3.1.21.-" evidence="4"/>
<dbReference type="PANTHER" id="PTHR46363:SF1">
    <property type="entry name" value="DEOXYRIBONUCLEASE TATDN2-RELATED"/>
    <property type="match status" value="1"/>
</dbReference>
<accession>A0A8B6EQP8</accession>
<evidence type="ECO:0000313" key="5">
    <source>
        <dbReference type="Proteomes" id="UP000596742"/>
    </source>
</evidence>
<keyword evidence="5" id="KW-1185">Reference proteome</keyword>
<gene>
    <name evidence="4" type="ORF">MGAL_10B082713</name>
</gene>
<dbReference type="InterPro" id="IPR001130">
    <property type="entry name" value="TatD-like"/>
</dbReference>
<dbReference type="InterPro" id="IPR018228">
    <property type="entry name" value="DNase_TatD-rel_CS"/>
</dbReference>
<dbReference type="Proteomes" id="UP000596742">
    <property type="component" value="Unassembled WGS sequence"/>
</dbReference>
<dbReference type="PROSITE" id="PS01091">
    <property type="entry name" value="TATD_3"/>
    <property type="match status" value="1"/>
</dbReference>
<evidence type="ECO:0000256" key="2">
    <source>
        <dbReference type="ARBA" id="ARBA00022801"/>
    </source>
</evidence>
<organism evidence="4 5">
    <name type="scientific">Mytilus galloprovincialis</name>
    <name type="common">Mediterranean mussel</name>
    <dbReference type="NCBI Taxonomy" id="29158"/>
    <lineage>
        <taxon>Eukaryota</taxon>
        <taxon>Metazoa</taxon>
        <taxon>Spiralia</taxon>
        <taxon>Lophotrochozoa</taxon>
        <taxon>Mollusca</taxon>
        <taxon>Bivalvia</taxon>
        <taxon>Autobranchia</taxon>
        <taxon>Pteriomorphia</taxon>
        <taxon>Mytilida</taxon>
        <taxon>Mytiloidea</taxon>
        <taxon>Mytilidae</taxon>
        <taxon>Mytilinae</taxon>
        <taxon>Mytilus</taxon>
    </lineage>
</organism>
<name>A0A8B6EQP8_MYTGA</name>
<evidence type="ECO:0000313" key="4">
    <source>
        <dbReference type="EMBL" id="VDI38143.1"/>
    </source>
</evidence>
<evidence type="ECO:0000256" key="3">
    <source>
        <dbReference type="SAM" id="MobiDB-lite"/>
    </source>
</evidence>
<dbReference type="Pfam" id="PF01026">
    <property type="entry name" value="TatD_DNase"/>
    <property type="match status" value="1"/>
</dbReference>
<protein>
    <submittedName>
        <fullName evidence="4">TatD DNase family protein</fullName>
        <ecNumber evidence="4">3.1.21.-</ecNumber>
    </submittedName>
</protein>
<comment type="caution">
    <text evidence="4">The sequence shown here is derived from an EMBL/GenBank/DDBJ whole genome shotgun (WGS) entry which is preliminary data.</text>
</comment>
<feature type="compositionally biased region" description="Acidic residues" evidence="3">
    <location>
        <begin position="1"/>
        <end position="16"/>
    </location>
</feature>
<proteinExistence type="inferred from homology"/>
<dbReference type="EMBL" id="UYJE01005550">
    <property type="protein sequence ID" value="VDI38143.1"/>
    <property type="molecule type" value="Genomic_DNA"/>
</dbReference>
<dbReference type="AlphaFoldDB" id="A0A8B6EQP8"/>
<dbReference type="GO" id="GO:0016788">
    <property type="term" value="F:hydrolase activity, acting on ester bonds"/>
    <property type="evidence" value="ECO:0007669"/>
    <property type="project" value="InterPro"/>
</dbReference>
<sequence length="492" mass="56914">MMDDFEPDYEPIEGEIPEPRSTIRGSSKRKSKVQSCPICQGRFTNVRRHVICSHLPWYTSPLTACWTCKLQLAQEKLVQVHMVNIHNSQEEQHKFDTLQHGKRWTYLMNGLLDDIAKRIPVKFEGLIKFVQKHSDFSICSGGVHHWSDMPLLKLFNEVNIYKPSHLLHSAYPPTDPHSLLHWKILALLIAHTESGENLVTFERELELHPTQRTKHLVSLVDSHFHLDLYLKETRHSGLPSLTWDETDRHVEIQFLISNYCFPRNWPSSKDRHQLRKDKRLMFTFGIHPRMVARETRRQMESWLSDLEVLVEAKNVCAIGECGLDAQQASERDISRQMEVLDSQLQLAKAKQLPVVIHCRGLSGEDSTDDRCLGVMTKVLEKDHRIHRHCFGGNIGMYRKWKSYFPNCKFGISPFLLMEEKYPDIRSTVCNMDINDIIIETDAPYLSNKGGRTGCPSMTYDIAQKLANLFNVSLMEVACVTTSNVLKLYNIKH</sequence>
<dbReference type="PANTHER" id="PTHR46363">
    <property type="entry name" value="DEOXYRIBONUCLEASE TATDN2-RELATED"/>
    <property type="match status" value="1"/>
</dbReference>
<dbReference type="InterPro" id="IPR032466">
    <property type="entry name" value="Metal_Hydrolase"/>
</dbReference>
<feature type="region of interest" description="Disordered" evidence="3">
    <location>
        <begin position="1"/>
        <end position="29"/>
    </location>
</feature>
<evidence type="ECO:0000256" key="1">
    <source>
        <dbReference type="ARBA" id="ARBA00009275"/>
    </source>
</evidence>